<gene>
    <name evidence="1" type="ORF">FRX31_019178</name>
</gene>
<sequence length="85" mass="9391">MLDNFPSRLDSMSNCLLSMCVDINMNWNPQPTESLGEGQTMLNVEVITLPLKLGLVVPSAEGQRQCPLSPVIVSGYKRSPSRQEQ</sequence>
<keyword evidence="2" id="KW-1185">Reference proteome</keyword>
<reference evidence="1 2" key="1">
    <citation type="submission" date="2020-06" db="EMBL/GenBank/DDBJ databases">
        <title>Transcriptomic and genomic resources for Thalictrum thalictroides and T. hernandezii: Facilitating candidate gene discovery in an emerging model plant lineage.</title>
        <authorList>
            <person name="Arias T."/>
            <person name="Riano-Pachon D.M."/>
            <person name="Di Stilio V.S."/>
        </authorList>
    </citation>
    <scope>NUCLEOTIDE SEQUENCE [LARGE SCALE GENOMIC DNA]</scope>
    <source>
        <strain evidence="2">cv. WT478/WT964</strain>
        <tissue evidence="1">Leaves</tissue>
    </source>
</reference>
<dbReference type="AlphaFoldDB" id="A0A7J6W222"/>
<evidence type="ECO:0000313" key="2">
    <source>
        <dbReference type="Proteomes" id="UP000554482"/>
    </source>
</evidence>
<protein>
    <submittedName>
        <fullName evidence="1">Uncharacterized protein</fullName>
    </submittedName>
</protein>
<organism evidence="1 2">
    <name type="scientific">Thalictrum thalictroides</name>
    <name type="common">Rue-anemone</name>
    <name type="synonym">Anemone thalictroides</name>
    <dbReference type="NCBI Taxonomy" id="46969"/>
    <lineage>
        <taxon>Eukaryota</taxon>
        <taxon>Viridiplantae</taxon>
        <taxon>Streptophyta</taxon>
        <taxon>Embryophyta</taxon>
        <taxon>Tracheophyta</taxon>
        <taxon>Spermatophyta</taxon>
        <taxon>Magnoliopsida</taxon>
        <taxon>Ranunculales</taxon>
        <taxon>Ranunculaceae</taxon>
        <taxon>Thalictroideae</taxon>
        <taxon>Thalictrum</taxon>
    </lineage>
</organism>
<dbReference type="Proteomes" id="UP000554482">
    <property type="component" value="Unassembled WGS sequence"/>
</dbReference>
<comment type="caution">
    <text evidence="1">The sequence shown here is derived from an EMBL/GenBank/DDBJ whole genome shotgun (WGS) entry which is preliminary data.</text>
</comment>
<proteinExistence type="predicted"/>
<name>A0A7J6W222_THATH</name>
<evidence type="ECO:0000313" key="1">
    <source>
        <dbReference type="EMBL" id="KAF5191231.1"/>
    </source>
</evidence>
<accession>A0A7J6W222</accession>
<dbReference type="EMBL" id="JABWDY010023037">
    <property type="protein sequence ID" value="KAF5191231.1"/>
    <property type="molecule type" value="Genomic_DNA"/>
</dbReference>